<dbReference type="AlphaFoldDB" id="A0A5B6TBR7"/>
<dbReference type="InterPro" id="IPR034593">
    <property type="entry name" value="DgoD-like"/>
</dbReference>
<dbReference type="InterPro" id="IPR029017">
    <property type="entry name" value="Enolase-like_N"/>
</dbReference>
<evidence type="ECO:0000256" key="3">
    <source>
        <dbReference type="SAM" id="Phobius"/>
    </source>
</evidence>
<evidence type="ECO:0000313" key="5">
    <source>
        <dbReference type="EMBL" id="KAA3436474.1"/>
    </source>
</evidence>
<keyword evidence="3" id="KW-1133">Transmembrane helix</keyword>
<proteinExistence type="inferred from homology"/>
<evidence type="ECO:0000313" key="6">
    <source>
        <dbReference type="Proteomes" id="UP000324133"/>
    </source>
</evidence>
<evidence type="ECO:0000259" key="4">
    <source>
        <dbReference type="SMART" id="SM00922"/>
    </source>
</evidence>
<keyword evidence="6" id="KW-1185">Reference proteome</keyword>
<evidence type="ECO:0000256" key="2">
    <source>
        <dbReference type="ARBA" id="ARBA00022723"/>
    </source>
</evidence>
<accession>A0A5B6TBR7</accession>
<name>A0A5B6TBR7_9BACT</name>
<dbReference type="Gene3D" id="3.30.390.10">
    <property type="entry name" value="Enolase-like, N-terminal domain"/>
    <property type="match status" value="1"/>
</dbReference>
<dbReference type="Gene3D" id="3.20.20.120">
    <property type="entry name" value="Enolase-like C-terminal domain"/>
    <property type="match status" value="1"/>
</dbReference>
<protein>
    <submittedName>
        <fullName evidence="5">Dipeptide epimerase</fullName>
    </submittedName>
</protein>
<sequence>MRITKAEMASVDFFIKEVSSLPSGKRKSGGFGLVCSPAQKGQLRSWNLQIYFFLPVPKEPKSFGAHFERCGQKHLFYGPLLLFYYTWSLQPLLFAMLHWNLEARDLNLRYTWKISRNASDVKTNLFVTVGDERFQGRGEAAPNTRYGETPALLQEQFQTLQQNGLAQVESVEELQHLMSLHAVLPALRFAIESAFVHYVCRRNGQTISEFLGVQPVTSAPTAYSYPIMDPGKIAAFTKEHGLHRFEYLKVKVNQESGLDMLSEVVKATNQGLIIDANEAWQDPDSLMRFFEGLKKYPVLMIEQPMPSDLQEEYLYLKKRSPYDLFADESVTDHADWELLQQQFHGVNMKLMKAGGYLNGLAILQKTRTLGLKTMIGCMMETSMAIWSALQLAHGVHLLDLDGMLVVKDEPFNLVKEEAGRLYPVEQP</sequence>
<dbReference type="PANTHER" id="PTHR48080:SF3">
    <property type="entry name" value="ENOLASE SUPERFAMILY MEMBER DDB_G0284701"/>
    <property type="match status" value="1"/>
</dbReference>
<feature type="domain" description="Mandelate racemase/muconate lactonizing enzyme C-terminal" evidence="4">
    <location>
        <begin position="230"/>
        <end position="323"/>
    </location>
</feature>
<keyword evidence="3" id="KW-0472">Membrane</keyword>
<keyword evidence="2" id="KW-0479">Metal-binding</keyword>
<keyword evidence="3" id="KW-0812">Transmembrane</keyword>
<comment type="similarity">
    <text evidence="1">Belongs to the mandelate racemase/muconate lactonizing enzyme family.</text>
</comment>
<dbReference type="InterPro" id="IPR029065">
    <property type="entry name" value="Enolase_C-like"/>
</dbReference>
<dbReference type="Proteomes" id="UP000324133">
    <property type="component" value="Unassembled WGS sequence"/>
</dbReference>
<feature type="transmembrane region" description="Helical" evidence="3">
    <location>
        <begin position="75"/>
        <end position="99"/>
    </location>
</feature>
<dbReference type="OrthoDB" id="9775391at2"/>
<dbReference type="Pfam" id="PF13378">
    <property type="entry name" value="MR_MLE_C"/>
    <property type="match status" value="1"/>
</dbReference>
<reference evidence="5 6" key="1">
    <citation type="submission" date="2019-07" db="EMBL/GenBank/DDBJ databases">
        <title>Rufibacter sp. nov., isolated from lake sediment.</title>
        <authorList>
            <person name="Qu J.-H."/>
        </authorList>
    </citation>
    <scope>NUCLEOTIDE SEQUENCE [LARGE SCALE GENOMIC DNA]</scope>
    <source>
        <strain evidence="5 6">NBS58-1</strain>
    </source>
</reference>
<gene>
    <name evidence="5" type="ORF">FOA19_18970</name>
</gene>
<organism evidence="5 6">
    <name type="scientific">Rufibacter hautae</name>
    <dbReference type="NCBI Taxonomy" id="2595005"/>
    <lineage>
        <taxon>Bacteria</taxon>
        <taxon>Pseudomonadati</taxon>
        <taxon>Bacteroidota</taxon>
        <taxon>Cytophagia</taxon>
        <taxon>Cytophagales</taxon>
        <taxon>Hymenobacteraceae</taxon>
        <taxon>Rufibacter</taxon>
    </lineage>
</organism>
<dbReference type="PANTHER" id="PTHR48080">
    <property type="entry name" value="D-GALACTONATE DEHYDRATASE-RELATED"/>
    <property type="match status" value="1"/>
</dbReference>
<dbReference type="InterPro" id="IPR013342">
    <property type="entry name" value="Mandelate_racemase_C"/>
</dbReference>
<dbReference type="GO" id="GO:0016854">
    <property type="term" value="F:racemase and epimerase activity"/>
    <property type="evidence" value="ECO:0007669"/>
    <property type="project" value="UniProtKB-ARBA"/>
</dbReference>
<dbReference type="SMART" id="SM00922">
    <property type="entry name" value="MR_MLE"/>
    <property type="match status" value="1"/>
</dbReference>
<dbReference type="SUPFAM" id="SSF51604">
    <property type="entry name" value="Enolase C-terminal domain-like"/>
    <property type="match status" value="1"/>
</dbReference>
<comment type="caution">
    <text evidence="5">The sequence shown here is derived from an EMBL/GenBank/DDBJ whole genome shotgun (WGS) entry which is preliminary data.</text>
</comment>
<dbReference type="GO" id="GO:0046872">
    <property type="term" value="F:metal ion binding"/>
    <property type="evidence" value="ECO:0007669"/>
    <property type="project" value="UniProtKB-KW"/>
</dbReference>
<evidence type="ECO:0000256" key="1">
    <source>
        <dbReference type="ARBA" id="ARBA00008031"/>
    </source>
</evidence>
<dbReference type="SUPFAM" id="SSF54826">
    <property type="entry name" value="Enolase N-terminal domain-like"/>
    <property type="match status" value="1"/>
</dbReference>
<dbReference type="InterPro" id="IPR036849">
    <property type="entry name" value="Enolase-like_C_sf"/>
</dbReference>
<dbReference type="EMBL" id="VKKY01000003">
    <property type="protein sequence ID" value="KAA3436474.1"/>
    <property type="molecule type" value="Genomic_DNA"/>
</dbReference>